<dbReference type="BioCyc" id="SPNE170187:G1FZB-179-MONOMER"/>
<name>A0A0H2UN80_STRPN</name>
<dbReference type="Gene3D" id="3.30.420.40">
    <property type="match status" value="1"/>
</dbReference>
<dbReference type="EMBL" id="AE005672">
    <property type="protein sequence ID" value="AAK74352.1"/>
    <property type="molecule type" value="Genomic_DNA"/>
</dbReference>
<dbReference type="Proteomes" id="UP000000585">
    <property type="component" value="Chromosome"/>
</dbReference>
<dbReference type="RefSeq" id="WP_000623387.1">
    <property type="nucleotide sequence ID" value="NC_003028.3"/>
</dbReference>
<reference evidence="1 2" key="1">
    <citation type="journal article" date="2001" name="Science">
        <title>Complete genome sequence of a virulent isolate of Streptococcus pneumoniae.</title>
        <authorList>
            <person name="Tettelin H."/>
            <person name="Nelson K.E."/>
            <person name="Paulsen I.T."/>
            <person name="Eisen J.A."/>
            <person name="Read T.D."/>
            <person name="Peterson S."/>
            <person name="Heidelberg J."/>
            <person name="DeBoy R.T."/>
            <person name="Haft D.H."/>
            <person name="Dodson R.J."/>
            <person name="Durkin A.S."/>
            <person name="Gwinn M."/>
            <person name="Kolonay J.F."/>
            <person name="Nelson W.C."/>
            <person name="Peterson J.D."/>
            <person name="Umayam L.A."/>
            <person name="White O."/>
            <person name="Salzberg S.L."/>
            <person name="Lewis M.R."/>
            <person name="Radune D."/>
            <person name="Holtzapple E."/>
            <person name="Khouri H."/>
            <person name="Wolf A.M."/>
            <person name="Utterback T.R."/>
            <person name="Hansen C.L."/>
            <person name="McDonald L.A."/>
            <person name="Feldblyum T.V."/>
            <person name="Angiuoli S."/>
            <person name="Dickinson T."/>
            <person name="Hickey E.K."/>
            <person name="Holt I.E."/>
            <person name="Loftus B.J."/>
            <person name="Yang F."/>
            <person name="Smith H.O."/>
            <person name="Venter J.C."/>
            <person name="Dougherty B.A."/>
            <person name="Morrison D.A."/>
            <person name="Hollingshead S.K."/>
            <person name="Fraser C.M."/>
        </authorList>
    </citation>
    <scope>NUCLEOTIDE SEQUENCE [LARGE SCALE GENOMIC DNA]</scope>
    <source>
        <strain evidence="2">ATCC BAA-334 / TIGR4</strain>
    </source>
</reference>
<dbReference type="InterPro" id="IPR043129">
    <property type="entry name" value="ATPase_NBD"/>
</dbReference>
<keyword evidence="2" id="KW-1185">Reference proteome</keyword>
<evidence type="ECO:0000313" key="1">
    <source>
        <dbReference type="EMBL" id="AAK74352.1"/>
    </source>
</evidence>
<dbReference type="KEGG" id="spn:SP_0171"/>
<dbReference type="AlphaFoldDB" id="A0A0H2UN80"/>
<proteinExistence type="predicted"/>
<accession>A0A0H2UN80</accession>
<organism evidence="1 2">
    <name type="scientific">Streptococcus pneumoniae serotype 4 (strain ATCC BAA-334 / TIGR4)</name>
    <dbReference type="NCBI Taxonomy" id="170187"/>
    <lineage>
        <taxon>Bacteria</taxon>
        <taxon>Bacillati</taxon>
        <taxon>Bacillota</taxon>
        <taxon>Bacilli</taxon>
        <taxon>Lactobacillales</taxon>
        <taxon>Streptococcaceae</taxon>
        <taxon>Streptococcus</taxon>
    </lineage>
</organism>
<dbReference type="PaxDb" id="170187-SP_0171"/>
<dbReference type="eggNOG" id="COG1940">
    <property type="taxonomic scope" value="Bacteria"/>
</dbReference>
<sequence>MISIDLGGTNIKITVLSNDGEIETLWSITTDTSEKGSQIISDIISSIKNKLTERNIPDSDLLGIGMGSCSSYFPCKS</sequence>
<gene>
    <name evidence="1" type="ordered locus">SP_0171</name>
</gene>
<dbReference type="SUPFAM" id="SSF53067">
    <property type="entry name" value="Actin-like ATPase domain"/>
    <property type="match status" value="1"/>
</dbReference>
<protein>
    <submittedName>
        <fullName evidence="1">ROK family protein</fullName>
    </submittedName>
</protein>
<evidence type="ECO:0000313" key="2">
    <source>
        <dbReference type="Proteomes" id="UP000000585"/>
    </source>
</evidence>
<dbReference type="EnsemblBacteria" id="AAK74352">
    <property type="protein sequence ID" value="AAK74352"/>
    <property type="gene ID" value="SP_0171"/>
</dbReference>